<dbReference type="RefSeq" id="XP_047755515.1">
    <property type="nucleotide sequence ID" value="XM_047900649.1"/>
</dbReference>
<reference evidence="5" key="2">
    <citation type="journal article" date="2022" name="Microb. Genom.">
        <title>A chromosome-scale genome assembly of the tomato pathogen Cladosporium fulvum reveals a compartmentalized genome architecture and the presence of a dispensable chromosome.</title>
        <authorList>
            <person name="Zaccaron A.Z."/>
            <person name="Chen L.H."/>
            <person name="Samaras A."/>
            <person name="Stergiopoulos I."/>
        </authorList>
    </citation>
    <scope>NUCLEOTIDE SEQUENCE</scope>
    <source>
        <strain evidence="5">Race5_Kim</strain>
    </source>
</reference>
<feature type="region of interest" description="Disordered" evidence="3">
    <location>
        <begin position="129"/>
        <end position="170"/>
    </location>
</feature>
<dbReference type="Pfam" id="PF22952">
    <property type="entry name" value="KH_11"/>
    <property type="match status" value="1"/>
</dbReference>
<name>A0A9Q8L5F0_PASFU</name>
<dbReference type="PANTHER" id="PTHR10288">
    <property type="entry name" value="KH DOMAIN CONTAINING RNA BINDING PROTEIN"/>
    <property type="match status" value="1"/>
</dbReference>
<dbReference type="InterPro" id="IPR004087">
    <property type="entry name" value="KH_dom"/>
</dbReference>
<feature type="domain" description="K Homology" evidence="4">
    <location>
        <begin position="1131"/>
        <end position="1243"/>
    </location>
</feature>
<feature type="domain" description="K Homology" evidence="4">
    <location>
        <begin position="1059"/>
        <end position="1130"/>
    </location>
</feature>
<accession>A0A9Q8L5F0</accession>
<feature type="domain" description="K Homology" evidence="4">
    <location>
        <begin position="247"/>
        <end position="325"/>
    </location>
</feature>
<dbReference type="SUPFAM" id="SSF54791">
    <property type="entry name" value="Eukaryotic type KH-domain (KH-domain type I)"/>
    <property type="match status" value="7"/>
</dbReference>
<protein>
    <submittedName>
        <fullName evidence="5">Vigilin 1</fullName>
    </submittedName>
</protein>
<sequence length="1320" mass="144211">MASAEATMNGGGGSSSLEGLSNAEKLQRQHEEHEAHKVTVEDAPDEDLPSSAAVNNSEQSTAADSTAGSKAAGKQPVRDAVPGAASNRPPIDTQSEELFPALGAPKAAAAAAAAPSMWSKRPAAVAKPANNATNGFANGNTNASSRASNPASGMLVPGSTAPSQRGPVPQMSLPGRYTERIELPANMITAKKDLKKPVADILRDINKRSKANVEAKSGAAGGLTLEGTGPVDAVRAALREAANQLCSKQNVTVPVPAAIRGRIVGKQGAMIQKISQKSGAKIDIAKQDNTQQLDEDDMDTTVDVTISGDPFAVQLAKQDILNIVGEHTSSANTRLKHIPAEYYPFLGQRFGSLQNGRDLELKIPQYHQHHQTPQQAPANRAPATFVPHPSLPIQLSGDRQAIADAKAEIDRHVQELQRQLTMEQMPVERGRHQFIVGDRGTSLDSFLQETGCSIILPSEGDDTEMITIVGPPNRIDQGVDKIMDLASSMSMASADVARQHATAPRGGRAHARDIARYLQQQQAIEQLERLHNASIVPESSGAWNIYARDPKAAQKARMDVMNLVSGHPPARFHPVDVDSFYHQHLRDQAARHVRDQYGVRMVVPDEYDESPILLVYEDRVPSPEYQLPRGNPSAQDAAAFRQALQEAEKHILGLTSGHQNIVSQEVDAPAKFHDKIRRHVDRHHQSLGEGRIPVQVNYGQSQQAQRRTVAPNVNLRGPQDSVDALLQSLLAFIEQEQKDELERGFTLNFDFPQKFANHLIGRKGENINRLREEFDVDIQLNDGKCEIKGPEAKANACKKHILDLGRKLEDEATHHINVPANFHRDLIGAKGESVNRLQDRYGVRINFPRSRPAEDDASVADDAAGRRNNQAPNEVIIKGPSKGADACRDELLSLLQWVKDNSFTATVSVAQNQLPSLIGAGGKEMESLRLETNAHIDVPSSREAASPDGRAEIKIRGSKTAVEKAKKLIEEKAKVFDNTVTRSLDVDRKHHRRIIGPQGTNLRSIIQQAGGPDDQRLHNRMIRFPKNDADGNAIRVEGQKSVVDSICAAIEAMVAEQESQVTEIVEVKPEKHRLLIGRGGETRRQLELQFKVSINIPRQSETGPQRSQVRIAGKPEDVEKAKAHILEITKDQEGDSLDVPRRLHHIIADNGQFFRRLRNDHKVTIEHNGHRVPPKPSTPQPNRANGASMPLITDDPAAGANSHSWEAHDLHAVAEDGEIPWVLSGPSPEAVQVARAKLEKAIEEANRQDTMGFLILPDPRAYRHVIGPGGSEINRIRKQTGTKIQVPRDQNKGEAIEITGAKNGVEEARDIILEIVQNNA</sequence>
<keyword evidence="2" id="KW-0694">RNA-binding</keyword>
<dbReference type="GO" id="GO:0003723">
    <property type="term" value="F:RNA binding"/>
    <property type="evidence" value="ECO:0007669"/>
    <property type="project" value="UniProtKB-UniRule"/>
</dbReference>
<evidence type="ECO:0000313" key="5">
    <source>
        <dbReference type="EMBL" id="UJO11149.1"/>
    </source>
</evidence>
<feature type="domain" description="K Homology" evidence="4">
    <location>
        <begin position="901"/>
        <end position="974"/>
    </location>
</feature>
<feature type="domain" description="K Homology" evidence="4">
    <location>
        <begin position="978"/>
        <end position="1055"/>
    </location>
</feature>
<feature type="compositionally biased region" description="Basic and acidic residues" evidence="3">
    <location>
        <begin position="25"/>
        <end position="40"/>
    </location>
</feature>
<feature type="region of interest" description="Disordered" evidence="3">
    <location>
        <begin position="1167"/>
        <end position="1202"/>
    </location>
</feature>
<dbReference type="InterPro" id="IPR004088">
    <property type="entry name" value="KH_dom_type_1"/>
</dbReference>
<feature type="compositionally biased region" description="Low complexity" evidence="3">
    <location>
        <begin position="129"/>
        <end position="143"/>
    </location>
</feature>
<feature type="region of interest" description="Disordered" evidence="3">
    <location>
        <begin position="848"/>
        <end position="880"/>
    </location>
</feature>
<evidence type="ECO:0000313" key="6">
    <source>
        <dbReference type="Proteomes" id="UP000756132"/>
    </source>
</evidence>
<dbReference type="SMART" id="SM00322">
    <property type="entry name" value="KH"/>
    <property type="match status" value="9"/>
</dbReference>
<evidence type="ECO:0000256" key="3">
    <source>
        <dbReference type="SAM" id="MobiDB-lite"/>
    </source>
</evidence>
<organism evidence="5 6">
    <name type="scientific">Passalora fulva</name>
    <name type="common">Tomato leaf mold</name>
    <name type="synonym">Cladosporium fulvum</name>
    <dbReference type="NCBI Taxonomy" id="5499"/>
    <lineage>
        <taxon>Eukaryota</taxon>
        <taxon>Fungi</taxon>
        <taxon>Dikarya</taxon>
        <taxon>Ascomycota</taxon>
        <taxon>Pezizomycotina</taxon>
        <taxon>Dothideomycetes</taxon>
        <taxon>Dothideomycetidae</taxon>
        <taxon>Mycosphaerellales</taxon>
        <taxon>Mycosphaerellaceae</taxon>
        <taxon>Fulvia</taxon>
    </lineage>
</organism>
<keyword evidence="1" id="KW-0677">Repeat</keyword>
<proteinExistence type="predicted"/>
<evidence type="ECO:0000256" key="1">
    <source>
        <dbReference type="ARBA" id="ARBA00022737"/>
    </source>
</evidence>
<dbReference type="CDD" id="cd22450">
    <property type="entry name" value="KH-I_ScSCP160_rpt5"/>
    <property type="match status" value="1"/>
</dbReference>
<dbReference type="CDD" id="cd22449">
    <property type="entry name" value="KH-I_ScSCP160_rpt4"/>
    <property type="match status" value="1"/>
</dbReference>
<keyword evidence="6" id="KW-1185">Reference proteome</keyword>
<feature type="domain" description="K Homology" evidence="4">
    <location>
        <begin position="419"/>
        <end position="487"/>
    </location>
</feature>
<dbReference type="OrthoDB" id="10027144at2759"/>
<feature type="region of interest" description="Disordered" evidence="3">
    <location>
        <begin position="1"/>
        <end position="93"/>
    </location>
</feature>
<dbReference type="CDD" id="cd02394">
    <property type="entry name" value="KH-I_Vigilin_rpt6"/>
    <property type="match status" value="2"/>
</dbReference>
<feature type="domain" description="K Homology" evidence="4">
    <location>
        <begin position="810"/>
        <end position="896"/>
    </location>
</feature>
<gene>
    <name evidence="5" type="ORF">CLAFUR5_01501</name>
</gene>
<dbReference type="PROSITE" id="PS50084">
    <property type="entry name" value="KH_TYPE_1"/>
    <property type="match status" value="8"/>
</dbReference>
<dbReference type="Pfam" id="PF00013">
    <property type="entry name" value="KH_1"/>
    <property type="match status" value="7"/>
</dbReference>
<dbReference type="InterPro" id="IPR054548">
    <property type="entry name" value="SCP160-like_KH"/>
</dbReference>
<dbReference type="CDD" id="cd22408">
    <property type="entry name" value="KH-I_Vigilin_rpt4"/>
    <property type="match status" value="1"/>
</dbReference>
<evidence type="ECO:0000256" key="2">
    <source>
        <dbReference type="PROSITE-ProRule" id="PRU00117"/>
    </source>
</evidence>
<dbReference type="Gene3D" id="3.30.1370.10">
    <property type="entry name" value="K Homology domain, type 1"/>
    <property type="match status" value="8"/>
</dbReference>
<evidence type="ECO:0000259" key="4">
    <source>
        <dbReference type="SMART" id="SM00322"/>
    </source>
</evidence>
<feature type="compositionally biased region" description="Polar residues" evidence="3">
    <location>
        <begin position="52"/>
        <end position="68"/>
    </location>
</feature>
<dbReference type="EMBL" id="CP090163">
    <property type="protein sequence ID" value="UJO11149.1"/>
    <property type="molecule type" value="Genomic_DNA"/>
</dbReference>
<feature type="domain" description="K Homology" evidence="4">
    <location>
        <begin position="743"/>
        <end position="806"/>
    </location>
</feature>
<feature type="domain" description="K Homology" evidence="4">
    <location>
        <begin position="1247"/>
        <end position="1317"/>
    </location>
</feature>
<dbReference type="GeneID" id="71981379"/>
<dbReference type="KEGG" id="ffu:CLAFUR5_01501"/>
<reference evidence="5" key="1">
    <citation type="submission" date="2021-12" db="EMBL/GenBank/DDBJ databases">
        <authorList>
            <person name="Zaccaron A."/>
            <person name="Stergiopoulos I."/>
        </authorList>
    </citation>
    <scope>NUCLEOTIDE SEQUENCE</scope>
    <source>
        <strain evidence="5">Race5_Kim</strain>
    </source>
</reference>
<dbReference type="InterPro" id="IPR036612">
    <property type="entry name" value="KH_dom_type_1_sf"/>
</dbReference>
<dbReference type="Proteomes" id="UP000756132">
    <property type="component" value="Chromosome 1"/>
</dbReference>
<dbReference type="CDD" id="cd00105">
    <property type="entry name" value="KH-I"/>
    <property type="match status" value="1"/>
</dbReference>
<dbReference type="OMA" id="DHAGQQV"/>